<dbReference type="RefSeq" id="WP_054291560.1">
    <property type="nucleotide sequence ID" value="NZ_CP012752.1"/>
</dbReference>
<dbReference type="InterPro" id="IPR050564">
    <property type="entry name" value="F420-G6PD/mer"/>
</dbReference>
<gene>
    <name evidence="3" type="ORF">AOZ06_24580</name>
</gene>
<dbReference type="PANTHER" id="PTHR43244">
    <property type="match status" value="1"/>
</dbReference>
<dbReference type="NCBIfam" id="TIGR03841">
    <property type="entry name" value="F420_Rv3093c"/>
    <property type="match status" value="1"/>
</dbReference>
<dbReference type="InterPro" id="IPR022526">
    <property type="entry name" value="F420_Rv3093c"/>
</dbReference>
<keyword evidence="1" id="KW-0560">Oxidoreductase</keyword>
<dbReference type="InterPro" id="IPR036661">
    <property type="entry name" value="Luciferase-like_sf"/>
</dbReference>
<feature type="domain" description="Luciferase-like" evidence="2">
    <location>
        <begin position="18"/>
        <end position="298"/>
    </location>
</feature>
<dbReference type="OrthoDB" id="5729035at2"/>
<dbReference type="SUPFAM" id="SSF51679">
    <property type="entry name" value="Bacterial luciferase-like"/>
    <property type="match status" value="1"/>
</dbReference>
<evidence type="ECO:0000313" key="4">
    <source>
        <dbReference type="Proteomes" id="UP000063699"/>
    </source>
</evidence>
<dbReference type="GO" id="GO:0016705">
    <property type="term" value="F:oxidoreductase activity, acting on paired donors, with incorporation or reduction of molecular oxygen"/>
    <property type="evidence" value="ECO:0007669"/>
    <property type="project" value="InterPro"/>
</dbReference>
<dbReference type="InterPro" id="IPR011251">
    <property type="entry name" value="Luciferase-like_dom"/>
</dbReference>
<dbReference type="KEGG" id="kphy:AOZ06_24580"/>
<dbReference type="AlphaFoldDB" id="A0A0N9HWJ3"/>
<reference evidence="3 4" key="1">
    <citation type="submission" date="2015-07" db="EMBL/GenBank/DDBJ databases">
        <title>Genome sequencing of Kibdelosporangium phytohabitans.</title>
        <authorList>
            <person name="Qin S."/>
            <person name="Xing K."/>
        </authorList>
    </citation>
    <scope>NUCLEOTIDE SEQUENCE [LARGE SCALE GENOMIC DNA]</scope>
    <source>
        <strain evidence="3 4">KLBMP1111</strain>
    </source>
</reference>
<dbReference type="PANTHER" id="PTHR43244:SF1">
    <property type="entry name" value="5,10-METHYLENETETRAHYDROMETHANOPTERIN REDUCTASE"/>
    <property type="match status" value="1"/>
</dbReference>
<dbReference type="Pfam" id="PF00296">
    <property type="entry name" value="Bac_luciferase"/>
    <property type="match status" value="1"/>
</dbReference>
<dbReference type="Proteomes" id="UP000063699">
    <property type="component" value="Chromosome"/>
</dbReference>
<evidence type="ECO:0000256" key="1">
    <source>
        <dbReference type="ARBA" id="ARBA00023002"/>
    </source>
</evidence>
<keyword evidence="4" id="KW-1185">Reference proteome</keyword>
<dbReference type="Gene3D" id="3.20.20.30">
    <property type="entry name" value="Luciferase-like domain"/>
    <property type="match status" value="1"/>
</dbReference>
<organism evidence="3 4">
    <name type="scientific">Kibdelosporangium phytohabitans</name>
    <dbReference type="NCBI Taxonomy" id="860235"/>
    <lineage>
        <taxon>Bacteria</taxon>
        <taxon>Bacillati</taxon>
        <taxon>Actinomycetota</taxon>
        <taxon>Actinomycetes</taxon>
        <taxon>Pseudonocardiales</taxon>
        <taxon>Pseudonocardiaceae</taxon>
        <taxon>Kibdelosporangium</taxon>
    </lineage>
</organism>
<dbReference type="STRING" id="860235.AOZ06_24580"/>
<accession>A0A0N9HWJ3</accession>
<dbReference type="EMBL" id="CP012752">
    <property type="protein sequence ID" value="ALG09656.1"/>
    <property type="molecule type" value="Genomic_DNA"/>
</dbReference>
<protein>
    <submittedName>
        <fullName evidence="3">Oxidoreductase</fullName>
    </submittedName>
</protein>
<evidence type="ECO:0000313" key="3">
    <source>
        <dbReference type="EMBL" id="ALG09656.1"/>
    </source>
</evidence>
<evidence type="ECO:0000259" key="2">
    <source>
        <dbReference type="Pfam" id="PF00296"/>
    </source>
</evidence>
<sequence length="322" mass="34471">MSDLGVVIPYWLYRPDLEALDVADAADRLGYRTLWIGEMVTFDAFALATAIGLRTRQIGLRIGPLAIGVRGPVSIALGMSSVARLTGREVDVALGASSPTIVRDWHDRPFGKAAVRMRETVRALRGILEDGRADFAGERVRTRGFRLRHALPSREVAVAAFGPAMTKVAAEEADEVVLNIVTPGIVARVRETVDAHARAAGRNPPRLAVWLSVALNPGPASISQLAGQLVVYLKPPGYGEMFTELGYGELVRRARAGESYARLAKDLPAELLARVCAIGTAGQIRDRIAKYRQAGADHVALVPCTAEDPAGSSVLGALKEHA</sequence>
<proteinExistence type="predicted"/>
<name>A0A0N9HWJ3_9PSEU</name>